<dbReference type="EMBL" id="AOKG01002311">
    <property type="protein sequence ID" value="EPN35823.1"/>
    <property type="molecule type" value="Genomic_DNA"/>
</dbReference>
<dbReference type="InterPro" id="IPR003141">
    <property type="entry name" value="Pol/His_phosphatase_N"/>
</dbReference>
<dbReference type="GO" id="GO:0003887">
    <property type="term" value="F:DNA-directed DNA polymerase activity"/>
    <property type="evidence" value="ECO:0007669"/>
    <property type="project" value="UniProtKB-EC"/>
</dbReference>
<dbReference type="InterPro" id="IPR016195">
    <property type="entry name" value="Pol/histidinol_Pase-like"/>
</dbReference>
<dbReference type="SMART" id="SM00481">
    <property type="entry name" value="POLIIIAc"/>
    <property type="match status" value="1"/>
</dbReference>
<reference evidence="2 3" key="1">
    <citation type="journal article" date="2013" name="PLoS Pathog.">
        <title>Genomic analysis of the Kiwifruit pathogen Pseudomonas syringae pv. actinidiae provides insight into the origins of an emergent plant disease.</title>
        <authorList>
            <person name="McCann H.C."/>
            <person name="Rikkerink E.H."/>
            <person name="Bertels F."/>
            <person name="Fiers M."/>
            <person name="Lu A."/>
            <person name="Rees-George J."/>
            <person name="Andersen M.T."/>
            <person name="Gleave A.P."/>
            <person name="Haubold B."/>
            <person name="Wohlers M.W."/>
            <person name="Guttman D.S."/>
            <person name="Wang P.W."/>
            <person name="Straub C."/>
            <person name="Vanneste J.L."/>
            <person name="Rainey P.B."/>
            <person name="Templeton M.D."/>
        </authorList>
    </citation>
    <scope>NUCLEOTIDE SEQUENCE [LARGE SCALE GENOMIC DNA]</scope>
    <source>
        <strain evidence="2 3">ICMP 18807</strain>
    </source>
</reference>
<dbReference type="InterPro" id="IPR004805">
    <property type="entry name" value="DnaE2/DnaE/PolC"/>
</dbReference>
<proteinExistence type="predicted"/>
<keyword evidence="2" id="KW-0808">Transferase</keyword>
<evidence type="ECO:0000313" key="2">
    <source>
        <dbReference type="EMBL" id="EPN35823.1"/>
    </source>
</evidence>
<dbReference type="InterPro" id="IPR004013">
    <property type="entry name" value="PHP_dom"/>
</dbReference>
<dbReference type="PANTHER" id="PTHR32294:SF4">
    <property type="entry name" value="ERROR-PRONE DNA POLYMERASE"/>
    <property type="match status" value="1"/>
</dbReference>
<dbReference type="PANTHER" id="PTHR32294">
    <property type="entry name" value="DNA POLYMERASE III SUBUNIT ALPHA"/>
    <property type="match status" value="1"/>
</dbReference>
<evidence type="ECO:0000259" key="1">
    <source>
        <dbReference type="SMART" id="SM00481"/>
    </source>
</evidence>
<comment type="caution">
    <text evidence="2">The sequence shown here is derived from an EMBL/GenBank/DDBJ whole genome shotgun (WGS) entry which is preliminary data.</text>
</comment>
<dbReference type="PATRIC" id="fig|1194404.4.peg.6890"/>
<accession>S6SWU6</accession>
<gene>
    <name evidence="2" type="primary">dnaE2</name>
    <name evidence="2" type="ORF">A244_33496</name>
</gene>
<sequence length="129" mass="14403">MNTEYAELHCLSNFSFQRGASSARELFDRALRHGYAALAITDECTLAGIVRAWQASKDTGLPLIVGSEMHLENGPKVVLLVENLTGYQALCTLITVARRRAKKGEYRLLREDFDHLPDGLLAIWLADIE</sequence>
<dbReference type="Pfam" id="PF02811">
    <property type="entry name" value="PHP"/>
    <property type="match status" value="1"/>
</dbReference>
<keyword evidence="2" id="KW-0548">Nucleotidyltransferase</keyword>
<dbReference type="EC" id="2.7.7.7" evidence="2"/>
<evidence type="ECO:0000313" key="3">
    <source>
        <dbReference type="Proteomes" id="UP000015729"/>
    </source>
</evidence>
<dbReference type="Gene3D" id="3.20.20.140">
    <property type="entry name" value="Metal-dependent hydrolases"/>
    <property type="match status" value="1"/>
</dbReference>
<dbReference type="GO" id="GO:0006260">
    <property type="term" value="P:DNA replication"/>
    <property type="evidence" value="ECO:0007669"/>
    <property type="project" value="InterPro"/>
</dbReference>
<dbReference type="SUPFAM" id="SSF89550">
    <property type="entry name" value="PHP domain-like"/>
    <property type="match status" value="1"/>
</dbReference>
<dbReference type="AlphaFoldDB" id="S6SWU6"/>
<dbReference type="Proteomes" id="UP000015729">
    <property type="component" value="Unassembled WGS sequence"/>
</dbReference>
<protein>
    <submittedName>
        <fullName evidence="2">Error-prone DNA polymerase</fullName>
        <ecNumber evidence="2">2.7.7.7</ecNumber>
    </submittedName>
</protein>
<feature type="non-terminal residue" evidence="2">
    <location>
        <position position="129"/>
    </location>
</feature>
<name>S6SWU6_PSESF</name>
<organism evidence="2 3">
    <name type="scientific">Pseudomonas syringae pv. actinidiae ICMP 18807</name>
    <dbReference type="NCBI Taxonomy" id="1194404"/>
    <lineage>
        <taxon>Bacteria</taxon>
        <taxon>Pseudomonadati</taxon>
        <taxon>Pseudomonadota</taxon>
        <taxon>Gammaproteobacteria</taxon>
        <taxon>Pseudomonadales</taxon>
        <taxon>Pseudomonadaceae</taxon>
        <taxon>Pseudomonas</taxon>
        <taxon>Pseudomonas syringae</taxon>
    </lineage>
</organism>
<dbReference type="GO" id="GO:0008408">
    <property type="term" value="F:3'-5' exonuclease activity"/>
    <property type="evidence" value="ECO:0007669"/>
    <property type="project" value="InterPro"/>
</dbReference>
<feature type="domain" description="Polymerase/histidinol phosphatase N-terminal" evidence="1">
    <location>
        <begin position="6"/>
        <end position="73"/>
    </location>
</feature>